<organism evidence="1 2">
    <name type="scientific">Panagrolaimus sp. PS1159</name>
    <dbReference type="NCBI Taxonomy" id="55785"/>
    <lineage>
        <taxon>Eukaryota</taxon>
        <taxon>Metazoa</taxon>
        <taxon>Ecdysozoa</taxon>
        <taxon>Nematoda</taxon>
        <taxon>Chromadorea</taxon>
        <taxon>Rhabditida</taxon>
        <taxon>Tylenchina</taxon>
        <taxon>Panagrolaimomorpha</taxon>
        <taxon>Panagrolaimoidea</taxon>
        <taxon>Panagrolaimidae</taxon>
        <taxon>Panagrolaimus</taxon>
    </lineage>
</organism>
<evidence type="ECO:0000313" key="2">
    <source>
        <dbReference type="WBParaSite" id="PS1159_v2.g6560.t1"/>
    </source>
</evidence>
<protein>
    <submittedName>
        <fullName evidence="2">Uncharacterized protein</fullName>
    </submittedName>
</protein>
<evidence type="ECO:0000313" key="1">
    <source>
        <dbReference type="Proteomes" id="UP000887580"/>
    </source>
</evidence>
<proteinExistence type="predicted"/>
<sequence length="44" mass="4933">KCARLNRPLQTIETDVAGIIKASRESRKEKFNDEATEAEAADKE</sequence>
<reference evidence="2" key="1">
    <citation type="submission" date="2022-11" db="UniProtKB">
        <authorList>
            <consortium name="WormBaseParasite"/>
        </authorList>
    </citation>
    <scope>IDENTIFICATION</scope>
</reference>
<name>A0AC35GM59_9BILA</name>
<dbReference type="WBParaSite" id="PS1159_v2.g6560.t1">
    <property type="protein sequence ID" value="PS1159_v2.g6560.t1"/>
    <property type="gene ID" value="PS1159_v2.g6560"/>
</dbReference>
<dbReference type="Proteomes" id="UP000887580">
    <property type="component" value="Unplaced"/>
</dbReference>
<accession>A0AC35GM59</accession>